<feature type="region of interest" description="Disordered" evidence="11">
    <location>
        <begin position="493"/>
        <end position="542"/>
    </location>
</feature>
<evidence type="ECO:0000256" key="6">
    <source>
        <dbReference type="ARBA" id="ARBA00022755"/>
    </source>
</evidence>
<evidence type="ECO:0000256" key="5">
    <source>
        <dbReference type="ARBA" id="ARBA00022679"/>
    </source>
</evidence>
<feature type="binding site" evidence="10">
    <location>
        <position position="371"/>
    </location>
    <ligand>
        <name>Mg(2+)</name>
        <dbReference type="ChEBI" id="CHEBI:18420"/>
    </ligand>
</feature>
<evidence type="ECO:0000313" key="14">
    <source>
        <dbReference type="Proteomes" id="UP000807025"/>
    </source>
</evidence>
<keyword evidence="7" id="KW-0315">Glutamine amidotransferase</keyword>
<feature type="active site" description="Nucleophile" evidence="9">
    <location>
        <position position="2"/>
    </location>
</feature>
<dbReference type="GO" id="GO:0004044">
    <property type="term" value="F:amidophosphoribosyltransferase activity"/>
    <property type="evidence" value="ECO:0007669"/>
    <property type="project" value="UniProtKB-EC"/>
</dbReference>
<keyword evidence="14" id="KW-1185">Reference proteome</keyword>
<dbReference type="GO" id="GO:0046872">
    <property type="term" value="F:metal ion binding"/>
    <property type="evidence" value="ECO:0007669"/>
    <property type="project" value="UniProtKB-KW"/>
</dbReference>
<dbReference type="SUPFAM" id="SSF53271">
    <property type="entry name" value="PRTase-like"/>
    <property type="match status" value="1"/>
</dbReference>
<evidence type="ECO:0000313" key="13">
    <source>
        <dbReference type="EMBL" id="KAF9500561.1"/>
    </source>
</evidence>
<keyword evidence="4 8" id="KW-0328">Glycosyltransferase</keyword>
<dbReference type="EC" id="2.4.2.14" evidence="3 8"/>
<evidence type="ECO:0000256" key="10">
    <source>
        <dbReference type="PIRSR" id="PIRSR000485-2"/>
    </source>
</evidence>
<name>A0A9P6A7A6_PLEER</name>
<keyword evidence="6 8" id="KW-0658">Purine biosynthesis</keyword>
<dbReference type="InterPro" id="IPR029055">
    <property type="entry name" value="Ntn_hydrolases_N"/>
</dbReference>
<protein>
    <recommendedName>
        <fullName evidence="3 8">Amidophosphoribosyltransferase</fullName>
        <shortName evidence="8">ATase</shortName>
        <ecNumber evidence="3 8">2.4.2.14</ecNumber>
    </recommendedName>
    <alternativeName>
        <fullName evidence="8">Glutamine phosphoribosylpyrophosphate amidotransferase</fullName>
    </alternativeName>
</protein>
<comment type="pathway">
    <text evidence="1 8">Purine metabolism; IMP biosynthesis via de novo pathway; N(1)-(5-phospho-D-ribosyl)glycinamide from 5-phospho-alpha-D-ribose 1-diphosphate: step 1/2.</text>
</comment>
<dbReference type="GO" id="GO:0009113">
    <property type="term" value="P:purine nucleobase biosynthetic process"/>
    <property type="evidence" value="ECO:0007669"/>
    <property type="project" value="InterPro"/>
</dbReference>
<comment type="cofactor">
    <cofactor evidence="10">
        <name>Mg(2+)</name>
        <dbReference type="ChEBI" id="CHEBI:18420"/>
    </cofactor>
    <text evidence="10">Binds 1 Mg(2+) ion per subunit.</text>
</comment>
<dbReference type="Gene3D" id="3.40.50.2020">
    <property type="match status" value="1"/>
</dbReference>
<comment type="similarity">
    <text evidence="2 8">In the C-terminal section; belongs to the purine/pyrimidine phosphoribosyltransferase family.</text>
</comment>
<accession>A0A9P6A7A6</accession>
<evidence type="ECO:0000256" key="8">
    <source>
        <dbReference type="PIRNR" id="PIRNR000485"/>
    </source>
</evidence>
<comment type="caution">
    <text evidence="13">The sequence shown here is derived from an EMBL/GenBank/DDBJ whole genome shotgun (WGS) entry which is preliminary data.</text>
</comment>
<gene>
    <name evidence="13" type="ORF">BDN71DRAFT_1141387</name>
</gene>
<dbReference type="OrthoDB" id="191723at2759"/>
<dbReference type="HAMAP" id="MF_01931">
    <property type="entry name" value="PurF"/>
    <property type="match status" value="1"/>
</dbReference>
<dbReference type="InterPro" id="IPR029057">
    <property type="entry name" value="PRTase-like"/>
</dbReference>
<dbReference type="InterPro" id="IPR005854">
    <property type="entry name" value="PurF"/>
</dbReference>
<dbReference type="Gene3D" id="3.60.20.10">
    <property type="entry name" value="Glutamine Phosphoribosylpyrophosphate, subunit 1, domain 1"/>
    <property type="match status" value="1"/>
</dbReference>
<dbReference type="Proteomes" id="UP000807025">
    <property type="component" value="Unassembled WGS sequence"/>
</dbReference>
<reference evidence="13" key="1">
    <citation type="submission" date="2020-11" db="EMBL/GenBank/DDBJ databases">
        <authorList>
            <consortium name="DOE Joint Genome Institute"/>
            <person name="Ahrendt S."/>
            <person name="Riley R."/>
            <person name="Andreopoulos W."/>
            <person name="Labutti K."/>
            <person name="Pangilinan J."/>
            <person name="Ruiz-Duenas F.J."/>
            <person name="Barrasa J.M."/>
            <person name="Sanchez-Garcia M."/>
            <person name="Camarero S."/>
            <person name="Miyauchi S."/>
            <person name="Serrano A."/>
            <person name="Linde D."/>
            <person name="Babiker R."/>
            <person name="Drula E."/>
            <person name="Ayuso-Fernandez I."/>
            <person name="Pacheco R."/>
            <person name="Padilla G."/>
            <person name="Ferreira P."/>
            <person name="Barriuso J."/>
            <person name="Kellner H."/>
            <person name="Castanera R."/>
            <person name="Alfaro M."/>
            <person name="Ramirez L."/>
            <person name="Pisabarro A.G."/>
            <person name="Kuo A."/>
            <person name="Tritt A."/>
            <person name="Lipzen A."/>
            <person name="He G."/>
            <person name="Yan M."/>
            <person name="Ng V."/>
            <person name="Cullen D."/>
            <person name="Martin F."/>
            <person name="Rosso M.-N."/>
            <person name="Henrissat B."/>
            <person name="Hibbett D."/>
            <person name="Martinez A.T."/>
            <person name="Grigoriev I.V."/>
        </authorList>
    </citation>
    <scope>NUCLEOTIDE SEQUENCE</scope>
    <source>
        <strain evidence="13">ATCC 90797</strain>
    </source>
</reference>
<keyword evidence="10" id="KW-0460">Magnesium</keyword>
<evidence type="ECO:0000256" key="1">
    <source>
        <dbReference type="ARBA" id="ARBA00005209"/>
    </source>
</evidence>
<dbReference type="PIRSF" id="PIRSF000485">
    <property type="entry name" value="Amd_phspho_trans"/>
    <property type="match status" value="1"/>
</dbReference>
<dbReference type="Pfam" id="PF00156">
    <property type="entry name" value="Pribosyltran"/>
    <property type="match status" value="1"/>
</dbReference>
<dbReference type="SUPFAM" id="SSF56235">
    <property type="entry name" value="N-terminal nucleophile aminohydrolases (Ntn hydrolases)"/>
    <property type="match status" value="1"/>
</dbReference>
<keyword evidence="10" id="KW-0479">Metal-binding</keyword>
<feature type="domain" description="Glutamine amidotransferase type-2" evidence="12">
    <location>
        <begin position="2"/>
        <end position="238"/>
    </location>
</feature>
<evidence type="ECO:0000256" key="2">
    <source>
        <dbReference type="ARBA" id="ARBA00010138"/>
    </source>
</evidence>
<feature type="binding site" evidence="10">
    <location>
        <position position="308"/>
    </location>
    <ligand>
        <name>Mg(2+)</name>
        <dbReference type="ChEBI" id="CHEBI:18420"/>
    </ligand>
</feature>
<dbReference type="InterPro" id="IPR035584">
    <property type="entry name" value="PurF_N"/>
</dbReference>
<sequence>MCGILGLLLHDPSVDAAPEICEGLALLQHRGQDACGIITCGPKGRFFQCKANGMVRDIFDGASLARLVGGMGVGHVRYPTAGSFNNAEAQPFYVNSPYGIVFAHNGNLINTASLLQFMDATAHRHINTSSDSELLLNIFADNLQQTGKFRINEDDIFTAIGGLMSQCKGAYACVAMLAGFGIIAFRDPNGIRPVGMASRKSGNGKDYLFASESVVADASGFSEWEDVRPGEAVIITRNNVSRRQVALAAQFAPDIFEYVYFARPDSVLDGVSVYRSRMAMGDALADEVQRVLTEQNLSVDVVIPVPDTSRVAALNLAQKLKLPYREGFIKNRYVGRTFIMPGQQMRKKNVRRKLNAMALEFSGKNVLLVDDSIVRGTTSREIIQMAKDVGAKKVIVASCAPPIRYSNVYGIDMPSRAELVAHDRDTSEIASAIGADLVIFQTLPDLISSVRQFNPLLTTFDCSVFTGEYVTGGVDEGYLQHLESLRADNTRGKLALSGSGQGDMEGQGRAESNGNGSVGIGNEVGPSRKDNMRVNGTQTNGADDTVGLYNTFNTA</sequence>
<dbReference type="EMBL" id="MU154527">
    <property type="protein sequence ID" value="KAF9500561.1"/>
    <property type="molecule type" value="Genomic_DNA"/>
</dbReference>
<dbReference type="PANTHER" id="PTHR11907">
    <property type="entry name" value="AMIDOPHOSPHORIBOSYLTRANSFERASE"/>
    <property type="match status" value="1"/>
</dbReference>
<evidence type="ECO:0000256" key="9">
    <source>
        <dbReference type="PIRSR" id="PIRSR000485-1"/>
    </source>
</evidence>
<evidence type="ECO:0000256" key="3">
    <source>
        <dbReference type="ARBA" id="ARBA00011941"/>
    </source>
</evidence>
<dbReference type="GO" id="GO:0006164">
    <property type="term" value="P:purine nucleotide biosynthetic process"/>
    <property type="evidence" value="ECO:0007669"/>
    <property type="project" value="UniProtKB-KW"/>
</dbReference>
<comment type="catalytic activity">
    <reaction evidence="8">
        <text>5-phospho-beta-D-ribosylamine + L-glutamate + diphosphate = 5-phospho-alpha-D-ribose 1-diphosphate + L-glutamine + H2O</text>
        <dbReference type="Rhea" id="RHEA:14905"/>
        <dbReference type="ChEBI" id="CHEBI:15377"/>
        <dbReference type="ChEBI" id="CHEBI:29985"/>
        <dbReference type="ChEBI" id="CHEBI:33019"/>
        <dbReference type="ChEBI" id="CHEBI:58017"/>
        <dbReference type="ChEBI" id="CHEBI:58359"/>
        <dbReference type="ChEBI" id="CHEBI:58681"/>
        <dbReference type="EC" id="2.4.2.14"/>
    </reaction>
</comment>
<organism evidence="13 14">
    <name type="scientific">Pleurotus eryngii</name>
    <name type="common">Boletus of the steppes</name>
    <dbReference type="NCBI Taxonomy" id="5323"/>
    <lineage>
        <taxon>Eukaryota</taxon>
        <taxon>Fungi</taxon>
        <taxon>Dikarya</taxon>
        <taxon>Basidiomycota</taxon>
        <taxon>Agaricomycotina</taxon>
        <taxon>Agaricomycetes</taxon>
        <taxon>Agaricomycetidae</taxon>
        <taxon>Agaricales</taxon>
        <taxon>Pleurotineae</taxon>
        <taxon>Pleurotaceae</taxon>
        <taxon>Pleurotus</taxon>
    </lineage>
</organism>
<proteinExistence type="inferred from homology"/>
<evidence type="ECO:0000256" key="7">
    <source>
        <dbReference type="ARBA" id="ARBA00022962"/>
    </source>
</evidence>
<dbReference type="CDD" id="cd00715">
    <property type="entry name" value="GPATase_N"/>
    <property type="match status" value="1"/>
</dbReference>
<keyword evidence="5 8" id="KW-0808">Transferase</keyword>
<dbReference type="CDD" id="cd06223">
    <property type="entry name" value="PRTases_typeI"/>
    <property type="match status" value="1"/>
</dbReference>
<evidence type="ECO:0000259" key="12">
    <source>
        <dbReference type="PROSITE" id="PS51278"/>
    </source>
</evidence>
<evidence type="ECO:0000256" key="11">
    <source>
        <dbReference type="SAM" id="MobiDB-lite"/>
    </source>
</evidence>
<evidence type="ECO:0000256" key="4">
    <source>
        <dbReference type="ARBA" id="ARBA00022676"/>
    </source>
</evidence>
<dbReference type="PROSITE" id="PS51278">
    <property type="entry name" value="GATASE_TYPE_2"/>
    <property type="match status" value="1"/>
</dbReference>
<dbReference type="AlphaFoldDB" id="A0A9P6A7A6"/>
<dbReference type="InterPro" id="IPR017932">
    <property type="entry name" value="GATase_2_dom"/>
</dbReference>
<dbReference type="NCBIfam" id="TIGR01134">
    <property type="entry name" value="purF"/>
    <property type="match status" value="1"/>
</dbReference>
<feature type="binding site" evidence="10">
    <location>
        <position position="370"/>
    </location>
    <ligand>
        <name>Mg(2+)</name>
        <dbReference type="ChEBI" id="CHEBI:18420"/>
    </ligand>
</feature>
<dbReference type="Pfam" id="PF13522">
    <property type="entry name" value="GATase_6"/>
    <property type="match status" value="1"/>
</dbReference>
<dbReference type="InterPro" id="IPR000836">
    <property type="entry name" value="PRTase_dom"/>
</dbReference>